<evidence type="ECO:0000313" key="1">
    <source>
        <dbReference type="EMBL" id="MBE1602940.1"/>
    </source>
</evidence>
<proteinExistence type="predicted"/>
<protein>
    <submittedName>
        <fullName evidence="1">Uncharacterized protein</fullName>
    </submittedName>
</protein>
<evidence type="ECO:0000313" key="2">
    <source>
        <dbReference type="Proteomes" id="UP000629287"/>
    </source>
</evidence>
<accession>A0A8I0PIM1</accession>
<sequence>MIRVIDRRELPARFLMDWNAAKVRAPIPGPPPEAAAETSTG</sequence>
<gene>
    <name evidence="1" type="ORF">H4687_009069</name>
</gene>
<organism evidence="1 2">
    <name type="scientific">Streptomyces stelliscabiei</name>
    <dbReference type="NCBI Taxonomy" id="146820"/>
    <lineage>
        <taxon>Bacteria</taxon>
        <taxon>Bacillati</taxon>
        <taxon>Actinomycetota</taxon>
        <taxon>Actinomycetes</taxon>
        <taxon>Kitasatosporales</taxon>
        <taxon>Streptomycetaceae</taxon>
        <taxon>Streptomyces</taxon>
    </lineage>
</organism>
<reference evidence="1 2" key="1">
    <citation type="submission" date="2020-10" db="EMBL/GenBank/DDBJ databases">
        <title>Sequencing the genomes of 1000 actinobacteria strains.</title>
        <authorList>
            <person name="Klenk H.-P."/>
        </authorList>
    </citation>
    <scope>NUCLEOTIDE SEQUENCE [LARGE SCALE GENOMIC DNA]</scope>
    <source>
        <strain evidence="1 2">DSM 41803</strain>
    </source>
</reference>
<dbReference type="EMBL" id="JADBGF010000001">
    <property type="protein sequence ID" value="MBE1602940.1"/>
    <property type="molecule type" value="Genomic_DNA"/>
</dbReference>
<keyword evidence="2" id="KW-1185">Reference proteome</keyword>
<dbReference type="AlphaFoldDB" id="A0A8I0PIM1"/>
<name>A0A8I0PIM1_9ACTN</name>
<dbReference type="Proteomes" id="UP000629287">
    <property type="component" value="Unassembled WGS sequence"/>
</dbReference>
<comment type="caution">
    <text evidence="1">The sequence shown here is derived from an EMBL/GenBank/DDBJ whole genome shotgun (WGS) entry which is preliminary data.</text>
</comment>